<dbReference type="EMBL" id="RCUY01000005">
    <property type="protein sequence ID" value="RLP82941.1"/>
    <property type="molecule type" value="Genomic_DNA"/>
</dbReference>
<name>A0A3L7ATR3_9MICO</name>
<dbReference type="Proteomes" id="UP000269438">
    <property type="component" value="Unassembled WGS sequence"/>
</dbReference>
<dbReference type="RefSeq" id="WP_121688080.1">
    <property type="nucleotide sequence ID" value="NZ_RCUY01000005.1"/>
</dbReference>
<dbReference type="InterPro" id="IPR036894">
    <property type="entry name" value="YbaB-like_sf"/>
</dbReference>
<dbReference type="AlphaFoldDB" id="A0A3L7ATR3"/>
<reference evidence="1 2" key="1">
    <citation type="submission" date="2018-10" db="EMBL/GenBank/DDBJ databases">
        <authorList>
            <person name="Li J."/>
        </authorList>
    </citation>
    <scope>NUCLEOTIDE SEQUENCE [LARGE SCALE GENOMIC DNA]</scope>
    <source>
        <strain evidence="1 2">JCM 11654</strain>
    </source>
</reference>
<sequence length="137" mass="14260">MSLEQDPIDEFEAARAELQAISAQADANAQGAAALADDARTLQASVRSPRGEVTVTARVGGAISAVQFADAALSLRPAELSRLVETTIAQAQFQAAQRFADRAAEAFGTDSEIAAQLRADALAAFPEPGPDTTGIRY</sequence>
<evidence type="ECO:0008006" key="3">
    <source>
        <dbReference type="Google" id="ProtNLM"/>
    </source>
</evidence>
<evidence type="ECO:0000313" key="2">
    <source>
        <dbReference type="Proteomes" id="UP000269438"/>
    </source>
</evidence>
<dbReference type="GO" id="GO:0003677">
    <property type="term" value="F:DNA binding"/>
    <property type="evidence" value="ECO:0007669"/>
    <property type="project" value="InterPro"/>
</dbReference>
<accession>A0A3L7ATR3</accession>
<proteinExistence type="predicted"/>
<organism evidence="1 2">
    <name type="scientific">Mycetocola lacteus</name>
    <dbReference type="NCBI Taxonomy" id="76637"/>
    <lineage>
        <taxon>Bacteria</taxon>
        <taxon>Bacillati</taxon>
        <taxon>Actinomycetota</taxon>
        <taxon>Actinomycetes</taxon>
        <taxon>Micrococcales</taxon>
        <taxon>Microbacteriaceae</taxon>
        <taxon>Mycetocola</taxon>
    </lineage>
</organism>
<dbReference type="OrthoDB" id="5072081at2"/>
<dbReference type="Gene3D" id="3.30.1310.10">
    <property type="entry name" value="Nucleoid-associated protein YbaB-like domain"/>
    <property type="match status" value="1"/>
</dbReference>
<evidence type="ECO:0000313" key="1">
    <source>
        <dbReference type="EMBL" id="RLP82941.1"/>
    </source>
</evidence>
<comment type="caution">
    <text evidence="1">The sequence shown here is derived from an EMBL/GenBank/DDBJ whole genome shotgun (WGS) entry which is preliminary data.</text>
</comment>
<keyword evidence="2" id="KW-1185">Reference proteome</keyword>
<dbReference type="InterPro" id="IPR004401">
    <property type="entry name" value="YbaB/EbfC"/>
</dbReference>
<gene>
    <name evidence="1" type="ORF">D9V34_06750</name>
</gene>
<dbReference type="Pfam" id="PF02575">
    <property type="entry name" value="YbaB_DNA_bd"/>
    <property type="match status" value="1"/>
</dbReference>
<protein>
    <recommendedName>
        <fullName evidence="3">YbaB/EbfC family DNA-binding protein</fullName>
    </recommendedName>
</protein>